<sequence length="107" mass="12248">MEPRFTENEGMRKRPVKQADASGTLSFCCTQLYYFPSLALSLVLIDSLRPSENRASSPGYRFLVLRHAHTDFLFLFLLSHPRRRLGVCGKRETRARNESTKQQNASA</sequence>
<reference evidence="1 2" key="1">
    <citation type="journal article" date="2019" name="Mol. Ecol. Resour.">
        <title>Chromosome-level genome assembly of Triplophysa tibetana, a fish adapted to the harsh high-altitude environment of the Tibetan Plateau.</title>
        <authorList>
            <person name="Yang X."/>
            <person name="Liu H."/>
            <person name="Ma Z."/>
            <person name="Zou Y."/>
            <person name="Zou M."/>
            <person name="Mao Y."/>
            <person name="Li X."/>
            <person name="Wang H."/>
            <person name="Chen T."/>
            <person name="Wang W."/>
            <person name="Yang R."/>
        </authorList>
    </citation>
    <scope>NUCLEOTIDE SEQUENCE [LARGE SCALE GENOMIC DNA]</scope>
    <source>
        <strain evidence="1">TTIB1903HZAU</strain>
        <tissue evidence="1">Muscle</tissue>
    </source>
</reference>
<gene>
    <name evidence="1" type="ORF">E1301_Tti012650</name>
</gene>
<evidence type="ECO:0000313" key="2">
    <source>
        <dbReference type="Proteomes" id="UP000324632"/>
    </source>
</evidence>
<name>A0A5A9PNM8_9TELE</name>
<evidence type="ECO:0000313" key="1">
    <source>
        <dbReference type="EMBL" id="KAA0723415.1"/>
    </source>
</evidence>
<dbReference type="Proteomes" id="UP000324632">
    <property type="component" value="Chromosome 3"/>
</dbReference>
<comment type="caution">
    <text evidence="1">The sequence shown here is derived from an EMBL/GenBank/DDBJ whole genome shotgun (WGS) entry which is preliminary data.</text>
</comment>
<dbReference type="AlphaFoldDB" id="A0A5A9PNM8"/>
<organism evidence="1 2">
    <name type="scientific">Triplophysa tibetana</name>
    <dbReference type="NCBI Taxonomy" id="1572043"/>
    <lineage>
        <taxon>Eukaryota</taxon>
        <taxon>Metazoa</taxon>
        <taxon>Chordata</taxon>
        <taxon>Craniata</taxon>
        <taxon>Vertebrata</taxon>
        <taxon>Euteleostomi</taxon>
        <taxon>Actinopterygii</taxon>
        <taxon>Neopterygii</taxon>
        <taxon>Teleostei</taxon>
        <taxon>Ostariophysi</taxon>
        <taxon>Cypriniformes</taxon>
        <taxon>Nemacheilidae</taxon>
        <taxon>Triplophysa</taxon>
    </lineage>
</organism>
<proteinExistence type="predicted"/>
<keyword evidence="2" id="KW-1185">Reference proteome</keyword>
<protein>
    <submittedName>
        <fullName evidence="1">Uncharacterized protein</fullName>
    </submittedName>
</protein>
<dbReference type="EMBL" id="SOYY01000003">
    <property type="protein sequence ID" value="KAA0723415.1"/>
    <property type="molecule type" value="Genomic_DNA"/>
</dbReference>
<accession>A0A5A9PNM8</accession>